<name>A0AAV2FBA4_9ROSI</name>
<keyword evidence="2" id="KW-1185">Reference proteome</keyword>
<dbReference type="EMBL" id="OZ034819">
    <property type="protein sequence ID" value="CAL1395317.1"/>
    <property type="molecule type" value="Genomic_DNA"/>
</dbReference>
<proteinExistence type="predicted"/>
<gene>
    <name evidence="1" type="ORF">LTRI10_LOCUS35758</name>
</gene>
<protein>
    <submittedName>
        <fullName evidence="1">Uncharacterized protein</fullName>
    </submittedName>
</protein>
<accession>A0AAV2FBA4</accession>
<organism evidence="1 2">
    <name type="scientific">Linum trigynum</name>
    <dbReference type="NCBI Taxonomy" id="586398"/>
    <lineage>
        <taxon>Eukaryota</taxon>
        <taxon>Viridiplantae</taxon>
        <taxon>Streptophyta</taxon>
        <taxon>Embryophyta</taxon>
        <taxon>Tracheophyta</taxon>
        <taxon>Spermatophyta</taxon>
        <taxon>Magnoliopsida</taxon>
        <taxon>eudicotyledons</taxon>
        <taxon>Gunneridae</taxon>
        <taxon>Pentapetalae</taxon>
        <taxon>rosids</taxon>
        <taxon>fabids</taxon>
        <taxon>Malpighiales</taxon>
        <taxon>Linaceae</taxon>
        <taxon>Linum</taxon>
    </lineage>
</organism>
<evidence type="ECO:0000313" key="2">
    <source>
        <dbReference type="Proteomes" id="UP001497516"/>
    </source>
</evidence>
<dbReference type="AlphaFoldDB" id="A0AAV2FBA4"/>
<dbReference type="Proteomes" id="UP001497516">
    <property type="component" value="Chromosome 6"/>
</dbReference>
<sequence length="107" mass="11700">MQGDFAGDFDGAGDGLSLFFFFDGAGVGESDDDDGEVAGDFPFFPPEVEFDDFDGDGALAGDFFGEAPLDGALAVFLGNSRRTIHLLDTAMARPSRRRRSWLPRWRR</sequence>
<evidence type="ECO:0000313" key="1">
    <source>
        <dbReference type="EMBL" id="CAL1395317.1"/>
    </source>
</evidence>
<reference evidence="1 2" key="1">
    <citation type="submission" date="2024-04" db="EMBL/GenBank/DDBJ databases">
        <authorList>
            <person name="Fracassetti M."/>
        </authorList>
    </citation>
    <scope>NUCLEOTIDE SEQUENCE [LARGE SCALE GENOMIC DNA]</scope>
</reference>